<accession>A0ABU4G0N0</accession>
<name>A0ABU4G0N0_9BACL</name>
<evidence type="ECO:0000313" key="2">
    <source>
        <dbReference type="Proteomes" id="UP001280629"/>
    </source>
</evidence>
<comment type="caution">
    <text evidence="1">The sequence shown here is derived from an EMBL/GenBank/DDBJ whole genome shotgun (WGS) entry which is preliminary data.</text>
</comment>
<evidence type="ECO:0008006" key="3">
    <source>
        <dbReference type="Google" id="ProtNLM"/>
    </source>
</evidence>
<evidence type="ECO:0000313" key="1">
    <source>
        <dbReference type="EMBL" id="MDW0110529.1"/>
    </source>
</evidence>
<organism evidence="1 2">
    <name type="scientific">Sporosarcina aquimarina</name>
    <dbReference type="NCBI Taxonomy" id="114975"/>
    <lineage>
        <taxon>Bacteria</taxon>
        <taxon>Bacillati</taxon>
        <taxon>Bacillota</taxon>
        <taxon>Bacilli</taxon>
        <taxon>Bacillales</taxon>
        <taxon>Caryophanaceae</taxon>
        <taxon>Sporosarcina</taxon>
    </lineage>
</organism>
<protein>
    <recommendedName>
        <fullName evidence="3">Lipoprotein</fullName>
    </recommendedName>
</protein>
<dbReference type="RefSeq" id="WP_317936087.1">
    <property type="nucleotide sequence ID" value="NZ_JAUBDH010000006.1"/>
</dbReference>
<gene>
    <name evidence="1" type="ORF">QT716_10825</name>
</gene>
<keyword evidence="2" id="KW-1185">Reference proteome</keyword>
<reference evidence="1 2" key="1">
    <citation type="submission" date="2023-06" db="EMBL/GenBank/DDBJ databases">
        <title>Sporosarcina sp. nov., isolated from Korean traditional fermented seafood 'Jeotgal'.</title>
        <authorList>
            <person name="Yang A.-I."/>
            <person name="Shin N.-R."/>
        </authorList>
    </citation>
    <scope>NUCLEOTIDE SEQUENCE [LARGE SCALE GENOMIC DNA]</scope>
    <source>
        <strain evidence="1 2">KCTC3840</strain>
    </source>
</reference>
<proteinExistence type="predicted"/>
<dbReference type="EMBL" id="JAUBDH010000006">
    <property type="protein sequence ID" value="MDW0110529.1"/>
    <property type="molecule type" value="Genomic_DNA"/>
</dbReference>
<dbReference type="Proteomes" id="UP001280629">
    <property type="component" value="Unassembled WGS sequence"/>
</dbReference>
<sequence length="230" mass="25696">MSEKLGLIMVLLLLFVCSGCSVWNAVRGCPDGEIEWIDSLKLNDISYTGDFNGVSTESSFEKGDKVGEVKYMMADHACSNHKARNGDAAFLPVGTEVYKAAGYRTDFRVIAEDRVFQVRENKAAGTIGELYDIEGKVTGISLESEVDNSQIAEVTGEQTKSFIEEYLSLDYVGYDKVMDDVEGNNRVFLRIHLQDGSSFLESYWLDKNVIITGAYGTDRMKSIIEEEMRQ</sequence>